<reference evidence="9 10" key="1">
    <citation type="submission" date="2022-10" db="EMBL/GenBank/DDBJ databases">
        <authorList>
            <person name="Xie J."/>
            <person name="Shen N."/>
        </authorList>
    </citation>
    <scope>NUCLEOTIDE SEQUENCE [LARGE SCALE GENOMIC DNA]</scope>
    <source>
        <strain evidence="9 10">DSM 41681</strain>
    </source>
</reference>
<evidence type="ECO:0000256" key="5">
    <source>
        <dbReference type="ARBA" id="ARBA00022989"/>
    </source>
</evidence>
<evidence type="ECO:0000256" key="1">
    <source>
        <dbReference type="ARBA" id="ARBA00004651"/>
    </source>
</evidence>
<keyword evidence="10" id="KW-1185">Reference proteome</keyword>
<accession>A0ABU6CGG7</accession>
<dbReference type="SMART" id="SM00014">
    <property type="entry name" value="acidPPc"/>
    <property type="match status" value="1"/>
</dbReference>
<feature type="transmembrane region" description="Helical" evidence="7">
    <location>
        <begin position="156"/>
        <end position="175"/>
    </location>
</feature>
<evidence type="ECO:0000313" key="9">
    <source>
        <dbReference type="EMBL" id="MEB3963106.1"/>
    </source>
</evidence>
<dbReference type="Pfam" id="PF01569">
    <property type="entry name" value="PAP2"/>
    <property type="match status" value="1"/>
</dbReference>
<sequence>MGTIDSDLYRSITEFAHDTPSWFQHLMEVWTELGLLLFAVLFVVAWARARGGDPRAFAVAVLAPLGTAVAYVCSELAKSGIDEERPCRAVSGALPSLVDCPVYGDWSFPSNHATIAAAAAVGLALAWPKIGLLTVPMAILMAFSRVFVGVHYPHDVAAGLLLGTLVTLLVVRLVTRPGARLTEAMRGSGNGLVRWFAGPGPVGAGYVSGAGGGRRGGAHRR</sequence>
<dbReference type="PANTHER" id="PTHR14969:SF62">
    <property type="entry name" value="DECAPRENYLPHOSPHORYL-5-PHOSPHORIBOSE PHOSPHATASE RV3807C-RELATED"/>
    <property type="match status" value="1"/>
</dbReference>
<dbReference type="InterPro" id="IPR000326">
    <property type="entry name" value="PAP2/HPO"/>
</dbReference>
<gene>
    <name evidence="9" type="ORF">OKJ48_23065</name>
</gene>
<evidence type="ECO:0000256" key="4">
    <source>
        <dbReference type="ARBA" id="ARBA00022801"/>
    </source>
</evidence>
<feature type="transmembrane region" description="Helical" evidence="7">
    <location>
        <begin position="130"/>
        <end position="150"/>
    </location>
</feature>
<comment type="caution">
    <text evidence="9">The sequence shown here is derived from an EMBL/GenBank/DDBJ whole genome shotgun (WGS) entry which is preliminary data.</text>
</comment>
<evidence type="ECO:0000256" key="3">
    <source>
        <dbReference type="ARBA" id="ARBA00022692"/>
    </source>
</evidence>
<dbReference type="Gene3D" id="1.20.144.10">
    <property type="entry name" value="Phosphatidic acid phosphatase type 2/haloperoxidase"/>
    <property type="match status" value="1"/>
</dbReference>
<comment type="subcellular location">
    <subcellularLocation>
        <location evidence="1">Cell membrane</location>
        <topology evidence="1">Multi-pass membrane protein</topology>
    </subcellularLocation>
</comment>
<dbReference type="Proteomes" id="UP001352223">
    <property type="component" value="Unassembled WGS sequence"/>
</dbReference>
<keyword evidence="4" id="KW-0378">Hydrolase</keyword>
<keyword evidence="5 7" id="KW-1133">Transmembrane helix</keyword>
<dbReference type="SUPFAM" id="SSF48317">
    <property type="entry name" value="Acid phosphatase/Vanadium-dependent haloperoxidase"/>
    <property type="match status" value="1"/>
</dbReference>
<dbReference type="InterPro" id="IPR036938">
    <property type="entry name" value="PAP2/HPO_sf"/>
</dbReference>
<keyword evidence="3 7" id="KW-0812">Transmembrane</keyword>
<feature type="transmembrane region" description="Helical" evidence="7">
    <location>
        <begin position="29"/>
        <end position="47"/>
    </location>
</feature>
<feature type="domain" description="Phosphatidic acid phosphatase type 2/haloperoxidase" evidence="8">
    <location>
        <begin position="60"/>
        <end position="171"/>
    </location>
</feature>
<evidence type="ECO:0000256" key="7">
    <source>
        <dbReference type="SAM" id="Phobius"/>
    </source>
</evidence>
<evidence type="ECO:0000256" key="2">
    <source>
        <dbReference type="ARBA" id="ARBA00022475"/>
    </source>
</evidence>
<dbReference type="EMBL" id="JAOZYB010000212">
    <property type="protein sequence ID" value="MEB3963106.1"/>
    <property type="molecule type" value="Genomic_DNA"/>
</dbReference>
<evidence type="ECO:0000313" key="10">
    <source>
        <dbReference type="Proteomes" id="UP001352223"/>
    </source>
</evidence>
<keyword evidence="2" id="KW-1003">Cell membrane</keyword>
<name>A0ABU6CGG7_9ACTN</name>
<evidence type="ECO:0000256" key="6">
    <source>
        <dbReference type="ARBA" id="ARBA00023136"/>
    </source>
</evidence>
<protein>
    <submittedName>
        <fullName evidence="9">Phosphatase PAP2 family protein</fullName>
    </submittedName>
</protein>
<keyword evidence="6 7" id="KW-0472">Membrane</keyword>
<dbReference type="RefSeq" id="WP_324770776.1">
    <property type="nucleotide sequence ID" value="NZ_BAAATS010000057.1"/>
</dbReference>
<organism evidence="9 10">
    <name type="scientific">Streptomyces kunmingensis</name>
    <dbReference type="NCBI Taxonomy" id="68225"/>
    <lineage>
        <taxon>Bacteria</taxon>
        <taxon>Bacillati</taxon>
        <taxon>Actinomycetota</taxon>
        <taxon>Actinomycetes</taxon>
        <taxon>Kitasatosporales</taxon>
        <taxon>Streptomycetaceae</taxon>
        <taxon>Streptomyces</taxon>
    </lineage>
</organism>
<proteinExistence type="predicted"/>
<evidence type="ECO:0000259" key="8">
    <source>
        <dbReference type="SMART" id="SM00014"/>
    </source>
</evidence>
<dbReference type="PANTHER" id="PTHR14969">
    <property type="entry name" value="SPHINGOSINE-1-PHOSPHATE PHOSPHOHYDROLASE"/>
    <property type="match status" value="1"/>
</dbReference>